<sequence>MHSPTRNPQKPETAERTYGWRDPCGGDYTFSREFDTLLVTFSKYEATVYKVLQAFRRLAT</sequence>
<organism evidence="2 3">
    <name type="scientific">Nitrospina gracilis (strain 3/211)</name>
    <dbReference type="NCBI Taxonomy" id="1266370"/>
    <lineage>
        <taxon>Bacteria</taxon>
        <taxon>Pseudomonadati</taxon>
        <taxon>Nitrospinota/Tectimicrobiota group</taxon>
        <taxon>Nitrospinota</taxon>
        <taxon>Nitrospinia</taxon>
        <taxon>Nitrospinales</taxon>
        <taxon>Nitrospinaceae</taxon>
        <taxon>Nitrospina</taxon>
    </lineage>
</organism>
<evidence type="ECO:0000313" key="3">
    <source>
        <dbReference type="Proteomes" id="UP000011704"/>
    </source>
</evidence>
<feature type="compositionally biased region" description="Polar residues" evidence="1">
    <location>
        <begin position="1"/>
        <end position="10"/>
    </location>
</feature>
<reference evidence="2 3" key="1">
    <citation type="journal article" date="2013" name="Front. Microbiol.">
        <title>The genome of Nitrospina gracilis illuminates the metabolism and evolution of the major marine nitrite oxidizer.</title>
        <authorList>
            <person name="Luecker S."/>
            <person name="Nowka B."/>
            <person name="Rattei T."/>
            <person name="Spieck E."/>
            <person name="and Daims H."/>
        </authorList>
    </citation>
    <scope>NUCLEOTIDE SEQUENCE [LARGE SCALE GENOMIC DNA]</scope>
    <source>
        <strain evidence="2 3">3/211</strain>
    </source>
</reference>
<dbReference type="Proteomes" id="UP000011704">
    <property type="component" value="Unassembled WGS sequence"/>
</dbReference>
<gene>
    <name evidence="2" type="ORF">NITGR_90015</name>
</gene>
<feature type="region of interest" description="Disordered" evidence="1">
    <location>
        <begin position="1"/>
        <end position="20"/>
    </location>
</feature>
<dbReference type="AlphaFoldDB" id="M1Z2B3"/>
<evidence type="ECO:0000313" key="2">
    <source>
        <dbReference type="EMBL" id="CCQ91876.1"/>
    </source>
</evidence>
<proteinExistence type="predicted"/>
<dbReference type="InParanoid" id="M1Z2B3"/>
<accession>M1Z2B3</accession>
<comment type="caution">
    <text evidence="2">The sequence shown here is derived from an EMBL/GenBank/DDBJ whole genome shotgun (WGS) entry which is preliminary data.</text>
</comment>
<dbReference type="EMBL" id="CAQJ01000099">
    <property type="protein sequence ID" value="CCQ91876.1"/>
    <property type="molecule type" value="Genomic_DNA"/>
</dbReference>
<evidence type="ECO:0000256" key="1">
    <source>
        <dbReference type="SAM" id="MobiDB-lite"/>
    </source>
</evidence>
<protein>
    <submittedName>
        <fullName evidence="2">Uncharacterized protein</fullName>
    </submittedName>
</protein>
<dbReference type="HOGENOM" id="CLU_2936916_0_0_0"/>
<dbReference type="STRING" id="1266370.NITGR_90015"/>
<name>M1Z2B3_NITG3</name>
<keyword evidence="3" id="KW-1185">Reference proteome</keyword>